<dbReference type="OrthoDB" id="3349377at2759"/>
<name>A0A067S6Q0_GALM3</name>
<sequence>MSSLVIDVILAVRLAALYSHQPKFLYVIYFLLVVEFAIQFYVGIRISVLVWETTFVVPEGIPLKGCLSSPDLAVTIPSWISNLTISVAFFIMMARKSWQSLQNGRHTGRRARFSPLMEAFVRDGSVYFVFNVVALISGSLNNYLVHGPLISAYTPWVLSLYAIMGSRLVINLRSAAASGSSFSSYLGSDFRTRDDPAFHHSETTG</sequence>
<accession>A0A067S6Q0</accession>
<dbReference type="Proteomes" id="UP000027222">
    <property type="component" value="Unassembled WGS sequence"/>
</dbReference>
<gene>
    <name evidence="2" type="ORF">GALMADRAFT_259222</name>
</gene>
<feature type="transmembrane region" description="Helical" evidence="1">
    <location>
        <begin position="24"/>
        <end position="44"/>
    </location>
</feature>
<feature type="transmembrane region" description="Helical" evidence="1">
    <location>
        <begin position="119"/>
        <end position="137"/>
    </location>
</feature>
<proteinExistence type="predicted"/>
<keyword evidence="1" id="KW-0812">Transmembrane</keyword>
<organism evidence="2 3">
    <name type="scientific">Galerina marginata (strain CBS 339.88)</name>
    <dbReference type="NCBI Taxonomy" id="685588"/>
    <lineage>
        <taxon>Eukaryota</taxon>
        <taxon>Fungi</taxon>
        <taxon>Dikarya</taxon>
        <taxon>Basidiomycota</taxon>
        <taxon>Agaricomycotina</taxon>
        <taxon>Agaricomycetes</taxon>
        <taxon>Agaricomycetidae</taxon>
        <taxon>Agaricales</taxon>
        <taxon>Agaricineae</taxon>
        <taxon>Strophariaceae</taxon>
        <taxon>Galerina</taxon>
    </lineage>
</organism>
<dbReference type="HOGENOM" id="CLU_1337598_0_0_1"/>
<keyword evidence="1" id="KW-1133">Transmembrane helix</keyword>
<dbReference type="AlphaFoldDB" id="A0A067S6Q0"/>
<keyword evidence="1" id="KW-0472">Membrane</keyword>
<protein>
    <recommendedName>
        <fullName evidence="4">Transmembrane protein</fullName>
    </recommendedName>
</protein>
<keyword evidence="3" id="KW-1185">Reference proteome</keyword>
<evidence type="ECO:0000313" key="3">
    <source>
        <dbReference type="Proteomes" id="UP000027222"/>
    </source>
</evidence>
<evidence type="ECO:0000256" key="1">
    <source>
        <dbReference type="SAM" id="Phobius"/>
    </source>
</evidence>
<dbReference type="EMBL" id="KL142423">
    <property type="protein sequence ID" value="KDR66451.1"/>
    <property type="molecule type" value="Genomic_DNA"/>
</dbReference>
<feature type="transmembrane region" description="Helical" evidence="1">
    <location>
        <begin position="79"/>
        <end position="98"/>
    </location>
</feature>
<evidence type="ECO:0000313" key="2">
    <source>
        <dbReference type="EMBL" id="KDR66451.1"/>
    </source>
</evidence>
<feature type="transmembrane region" description="Helical" evidence="1">
    <location>
        <begin position="143"/>
        <end position="164"/>
    </location>
</feature>
<reference evidence="3" key="1">
    <citation type="journal article" date="2014" name="Proc. Natl. Acad. Sci. U.S.A.">
        <title>Extensive sampling of basidiomycete genomes demonstrates inadequacy of the white-rot/brown-rot paradigm for wood decay fungi.</title>
        <authorList>
            <person name="Riley R."/>
            <person name="Salamov A.A."/>
            <person name="Brown D.W."/>
            <person name="Nagy L.G."/>
            <person name="Floudas D."/>
            <person name="Held B.W."/>
            <person name="Levasseur A."/>
            <person name="Lombard V."/>
            <person name="Morin E."/>
            <person name="Otillar R."/>
            <person name="Lindquist E.A."/>
            <person name="Sun H."/>
            <person name="LaButti K.M."/>
            <person name="Schmutz J."/>
            <person name="Jabbour D."/>
            <person name="Luo H."/>
            <person name="Baker S.E."/>
            <person name="Pisabarro A.G."/>
            <person name="Walton J.D."/>
            <person name="Blanchette R.A."/>
            <person name="Henrissat B."/>
            <person name="Martin F."/>
            <person name="Cullen D."/>
            <person name="Hibbett D.S."/>
            <person name="Grigoriev I.V."/>
        </authorList>
    </citation>
    <scope>NUCLEOTIDE SEQUENCE [LARGE SCALE GENOMIC DNA]</scope>
    <source>
        <strain evidence="3">CBS 339.88</strain>
    </source>
</reference>
<evidence type="ECO:0008006" key="4">
    <source>
        <dbReference type="Google" id="ProtNLM"/>
    </source>
</evidence>